<sequence length="197" mass="22347">MPGKFGIQNHRCDNDQQRNVVATEHPTAQIERTPHFALVPLAEDSRNQMCVRQISKIDPLRIRMLLYIVLAQYILLDKQLKVILMTRIDKHGQGKARNLVKGQLSQQIGGVFIVKAALRAALGFHGVVRHRPRRGMRSVNSLIQIFGVENNYFRAFCFVQVEQIVNVITQSLRRLNRASAFQGGLEKGVVGQQKFPP</sequence>
<dbReference type="Proteomes" id="UP000115582">
    <property type="component" value="Segment"/>
</dbReference>
<evidence type="ECO:0000313" key="1">
    <source>
        <dbReference type="EMBL" id="AAZ80642.1"/>
    </source>
</evidence>
<accession>Q2FAH4</accession>
<protein>
    <submittedName>
        <fullName evidence="1">Rh136</fullName>
    </submittedName>
</protein>
<organism evidence="1 2">
    <name type="scientific">Rhesus cytomegalovirus (strain 68-1)</name>
    <name type="common">RhCMV</name>
    <dbReference type="NCBI Taxonomy" id="47929"/>
    <lineage>
        <taxon>Viruses</taxon>
        <taxon>Duplodnaviria</taxon>
        <taxon>Heunggongvirae</taxon>
        <taxon>Peploviricota</taxon>
        <taxon>Herviviricetes</taxon>
        <taxon>Herpesvirales</taxon>
        <taxon>Orthoherpesviridae</taxon>
        <taxon>Betaherpesvirinae</taxon>
        <taxon>Cytomegalovirus</taxon>
        <taxon>Cytomegalovirus macacinebeta3</taxon>
    </lineage>
</organism>
<name>Q2FAH4_RHCM6</name>
<evidence type="ECO:0000313" key="2">
    <source>
        <dbReference type="Proteomes" id="UP000115582"/>
    </source>
</evidence>
<dbReference type="EMBL" id="DQ120516">
    <property type="protein sequence ID" value="AAZ80642.1"/>
    <property type="molecule type" value="Genomic_DNA"/>
</dbReference>
<organismHost>
    <name type="scientific">Macaca mulatta</name>
    <name type="common">Rhesus macaque</name>
    <dbReference type="NCBI Taxonomy" id="9544"/>
</organismHost>
<proteinExistence type="predicted"/>
<reference evidence="1 2" key="1">
    <citation type="journal article" date="2006" name="J. Virol.">
        <title>Genomic sequence of rhesus cytomegalovirus 180.92: insights into the coding potential of rhesus cytomegalovirus.</title>
        <authorList>
            <person name="Rivailler P."/>
            <person name="Kaur A."/>
            <person name="Johnson R.P."/>
            <person name="Wang F."/>
        </authorList>
    </citation>
    <scope>NUCLEOTIDE SEQUENCE [LARGE SCALE GENOMIC DNA]</scope>
    <source>
        <strain evidence="1">CMV 180.92</strain>
    </source>
</reference>